<keyword evidence="1" id="KW-0811">Translocation</keyword>
<evidence type="ECO:0000259" key="2">
    <source>
        <dbReference type="PROSITE" id="PS50969"/>
    </source>
</evidence>
<dbReference type="CDD" id="cd07521">
    <property type="entry name" value="HAD_FCP1-like"/>
    <property type="match status" value="1"/>
</dbReference>
<evidence type="ECO:0000313" key="3">
    <source>
        <dbReference type="EMBL" id="EAR98796.2"/>
    </source>
</evidence>
<keyword evidence="1" id="KW-0496">Mitochondrion</keyword>
<dbReference type="HOGENOM" id="CLU_730555_0_0_1"/>
<dbReference type="InterPro" id="IPR050365">
    <property type="entry name" value="TIM50"/>
</dbReference>
<dbReference type="eggNOG" id="KOG1605">
    <property type="taxonomic scope" value="Eukaryota"/>
</dbReference>
<accession>Q23QU2</accession>
<dbReference type="GO" id="GO:0015031">
    <property type="term" value="P:protein transport"/>
    <property type="evidence" value="ECO:0007669"/>
    <property type="project" value="UniProtKB-KW"/>
</dbReference>
<dbReference type="InParanoid" id="Q23QU2"/>
<dbReference type="InterPro" id="IPR023214">
    <property type="entry name" value="HAD_sf"/>
</dbReference>
<evidence type="ECO:0000256" key="1">
    <source>
        <dbReference type="RuleBase" id="RU365079"/>
    </source>
</evidence>
<dbReference type="InterPro" id="IPR004274">
    <property type="entry name" value="FCP1_dom"/>
</dbReference>
<dbReference type="GeneID" id="7832010"/>
<dbReference type="Proteomes" id="UP000009168">
    <property type="component" value="Unassembled WGS sequence"/>
</dbReference>
<organism evidence="3 4">
    <name type="scientific">Tetrahymena thermophila (strain SB210)</name>
    <dbReference type="NCBI Taxonomy" id="312017"/>
    <lineage>
        <taxon>Eukaryota</taxon>
        <taxon>Sar</taxon>
        <taxon>Alveolata</taxon>
        <taxon>Ciliophora</taxon>
        <taxon>Intramacronucleata</taxon>
        <taxon>Oligohymenophorea</taxon>
        <taxon>Hymenostomatida</taxon>
        <taxon>Tetrahymenina</taxon>
        <taxon>Tetrahymenidae</taxon>
        <taxon>Tetrahymena</taxon>
    </lineage>
</organism>
<dbReference type="PROSITE" id="PS50969">
    <property type="entry name" value="FCP1"/>
    <property type="match status" value="1"/>
</dbReference>
<dbReference type="Pfam" id="PF03031">
    <property type="entry name" value="NIF"/>
    <property type="match status" value="1"/>
</dbReference>
<protein>
    <recommendedName>
        <fullName evidence="1">Mitochondrial import inner membrane translocase subunit TIM50</fullName>
    </recommendedName>
</protein>
<feature type="domain" description="FCP1 homology" evidence="2">
    <location>
        <begin position="214"/>
        <end position="372"/>
    </location>
</feature>
<name>Q23QU2_TETTS</name>
<evidence type="ECO:0000313" key="4">
    <source>
        <dbReference type="Proteomes" id="UP000009168"/>
    </source>
</evidence>
<comment type="similarity">
    <text evidence="1">Belongs to the TIM50 family.</text>
</comment>
<dbReference type="STRING" id="312017.Q23QU2"/>
<gene>
    <name evidence="3" type="ORF">TTHERM_00250910</name>
</gene>
<keyword evidence="1" id="KW-0809">Transit peptide</keyword>
<dbReference type="SMART" id="SM00577">
    <property type="entry name" value="CPDc"/>
    <property type="match status" value="1"/>
</dbReference>
<dbReference type="RefSeq" id="XP_001019041.2">
    <property type="nucleotide sequence ID" value="XM_001019041.3"/>
</dbReference>
<dbReference type="AlphaFoldDB" id="Q23QU2"/>
<dbReference type="GO" id="GO:0005744">
    <property type="term" value="C:TIM23 mitochondrial import inner membrane translocase complex"/>
    <property type="evidence" value="ECO:0007669"/>
    <property type="project" value="UniProtKB-UniRule"/>
</dbReference>
<sequence>MQAPSSVIYHQPIHLSNYEDTSIQQLQSQSSSPVSLYEQQNSYQAKQVKHVKKKTVTRKLKMYGDYDDYEQKKIDEEKEHTYKYKRNFSFNRFLKARFFDAFESFIHFMKFVYDYLFCCKLICFILRTDADTQKRRLLERKNLINKAQMSQALSSPSSSSTYSTSIISDNTISNLDKMENSMNNFLNENPLLSFNYDQQLNMSTNSTLSYLKMYEEHPNNLVLDLDETLIHCNEKSLNDDSSIITVQFQNQQKNYYLHQRGYLQEFLEQCALNFNIYIYTASTRDYAEEVVKIIDPRSVIKKVYDRSSCFYDGKQYLKSLKTLGLDLNRTVMIDNNQACVSNNIENAFKIKDFFSDKNDRELQKFQNILNKMCKFTGNFKDFIQSYQS</sequence>
<comment type="subunit">
    <text evidence="1">Component of the TIM23 complex.</text>
</comment>
<keyword evidence="1" id="KW-0813">Transport</keyword>
<dbReference type="EMBL" id="GG662647">
    <property type="protein sequence ID" value="EAR98796.2"/>
    <property type="molecule type" value="Genomic_DNA"/>
</dbReference>
<reference evidence="4" key="1">
    <citation type="journal article" date="2006" name="PLoS Biol.">
        <title>Macronuclear genome sequence of the ciliate Tetrahymena thermophila, a model eukaryote.</title>
        <authorList>
            <person name="Eisen J.A."/>
            <person name="Coyne R.S."/>
            <person name="Wu M."/>
            <person name="Wu D."/>
            <person name="Thiagarajan M."/>
            <person name="Wortman J.R."/>
            <person name="Badger J.H."/>
            <person name="Ren Q."/>
            <person name="Amedeo P."/>
            <person name="Jones K.M."/>
            <person name="Tallon L.J."/>
            <person name="Delcher A.L."/>
            <person name="Salzberg S.L."/>
            <person name="Silva J.C."/>
            <person name="Haas B.J."/>
            <person name="Majoros W.H."/>
            <person name="Farzad M."/>
            <person name="Carlton J.M."/>
            <person name="Smith R.K. Jr."/>
            <person name="Garg J."/>
            <person name="Pearlman R.E."/>
            <person name="Karrer K.M."/>
            <person name="Sun L."/>
            <person name="Manning G."/>
            <person name="Elde N.C."/>
            <person name="Turkewitz A.P."/>
            <person name="Asai D.J."/>
            <person name="Wilkes D.E."/>
            <person name="Wang Y."/>
            <person name="Cai H."/>
            <person name="Collins K."/>
            <person name="Stewart B.A."/>
            <person name="Lee S.R."/>
            <person name="Wilamowska K."/>
            <person name="Weinberg Z."/>
            <person name="Ruzzo W.L."/>
            <person name="Wloga D."/>
            <person name="Gaertig J."/>
            <person name="Frankel J."/>
            <person name="Tsao C.-C."/>
            <person name="Gorovsky M.A."/>
            <person name="Keeling P.J."/>
            <person name="Waller R.F."/>
            <person name="Patron N.J."/>
            <person name="Cherry J.M."/>
            <person name="Stover N.A."/>
            <person name="Krieger C.J."/>
            <person name="del Toro C."/>
            <person name="Ryder H.F."/>
            <person name="Williamson S.C."/>
            <person name="Barbeau R.A."/>
            <person name="Hamilton E.P."/>
            <person name="Orias E."/>
        </authorList>
    </citation>
    <scope>NUCLEOTIDE SEQUENCE [LARGE SCALE GENOMIC DNA]</scope>
    <source>
        <strain evidence="4">SB210</strain>
    </source>
</reference>
<dbReference type="PANTHER" id="PTHR12210">
    <property type="entry name" value="DULLARD PROTEIN PHOSPHATASE"/>
    <property type="match status" value="1"/>
</dbReference>
<proteinExistence type="inferred from homology"/>
<keyword evidence="1" id="KW-0653">Protein transport</keyword>
<dbReference type="SUPFAM" id="SSF56784">
    <property type="entry name" value="HAD-like"/>
    <property type="match status" value="1"/>
</dbReference>
<dbReference type="InterPro" id="IPR036412">
    <property type="entry name" value="HAD-like_sf"/>
</dbReference>
<comment type="subcellular location">
    <subcellularLocation>
        <location evidence="1">Mitochondrion inner membrane</location>
        <topology evidence="1">Single-pass membrane protein</topology>
    </subcellularLocation>
</comment>
<dbReference type="Gene3D" id="3.40.50.1000">
    <property type="entry name" value="HAD superfamily/HAD-like"/>
    <property type="match status" value="1"/>
</dbReference>
<keyword evidence="4" id="KW-1185">Reference proteome</keyword>
<dbReference type="OrthoDB" id="286072at2759"/>
<dbReference type="KEGG" id="tet:TTHERM_00250910"/>
<comment type="function">
    <text evidence="1">Essential component of the TIM23 complex, a complex that mediates the translocation of transit peptide-containing proteins across the mitochondrial inner membrane.</text>
</comment>